<dbReference type="Proteomes" id="UP000663824">
    <property type="component" value="Unassembled WGS sequence"/>
</dbReference>
<dbReference type="PROSITE" id="PS51125">
    <property type="entry name" value="NHL"/>
    <property type="match status" value="1"/>
</dbReference>
<feature type="region of interest" description="Disordered" evidence="3">
    <location>
        <begin position="277"/>
        <end position="300"/>
    </location>
</feature>
<keyword evidence="1" id="KW-0677">Repeat</keyword>
<feature type="compositionally biased region" description="Low complexity" evidence="3">
    <location>
        <begin position="277"/>
        <end position="298"/>
    </location>
</feature>
<dbReference type="InterPro" id="IPR050952">
    <property type="entry name" value="TRIM-NHL_E3_ligases"/>
</dbReference>
<proteinExistence type="predicted"/>
<organism evidence="4 6">
    <name type="scientific">Rotaria magnacalcarata</name>
    <dbReference type="NCBI Taxonomy" id="392030"/>
    <lineage>
        <taxon>Eukaryota</taxon>
        <taxon>Metazoa</taxon>
        <taxon>Spiralia</taxon>
        <taxon>Gnathifera</taxon>
        <taxon>Rotifera</taxon>
        <taxon>Eurotatoria</taxon>
        <taxon>Bdelloidea</taxon>
        <taxon>Philodinida</taxon>
        <taxon>Philodinidae</taxon>
        <taxon>Rotaria</taxon>
    </lineage>
</organism>
<evidence type="ECO:0000313" key="6">
    <source>
        <dbReference type="Proteomes" id="UP000663824"/>
    </source>
</evidence>
<dbReference type="AlphaFoldDB" id="A0A816UQD6"/>
<dbReference type="Proteomes" id="UP000676336">
    <property type="component" value="Unassembled WGS sequence"/>
</dbReference>
<evidence type="ECO:0000313" key="5">
    <source>
        <dbReference type="EMBL" id="CAF4554583.1"/>
    </source>
</evidence>
<evidence type="ECO:0000256" key="3">
    <source>
        <dbReference type="SAM" id="MobiDB-lite"/>
    </source>
</evidence>
<dbReference type="InterPro" id="IPR011042">
    <property type="entry name" value="6-blade_b-propeller_TolB-like"/>
</dbReference>
<evidence type="ECO:0000313" key="4">
    <source>
        <dbReference type="EMBL" id="CAF2111108.1"/>
    </source>
</evidence>
<feature type="compositionally biased region" description="Low complexity" evidence="3">
    <location>
        <begin position="336"/>
        <end position="348"/>
    </location>
</feature>
<feature type="region of interest" description="Disordered" evidence="3">
    <location>
        <begin position="321"/>
        <end position="354"/>
    </location>
</feature>
<feature type="repeat" description="NHL" evidence="2">
    <location>
        <begin position="238"/>
        <end position="269"/>
    </location>
</feature>
<evidence type="ECO:0000256" key="1">
    <source>
        <dbReference type="ARBA" id="ARBA00022737"/>
    </source>
</evidence>
<dbReference type="CDD" id="cd05819">
    <property type="entry name" value="NHL"/>
    <property type="match status" value="1"/>
</dbReference>
<comment type="caution">
    <text evidence="4">The sequence shown here is derived from an EMBL/GenBank/DDBJ whole genome shotgun (WGS) entry which is preliminary data.</text>
</comment>
<protein>
    <submittedName>
        <fullName evidence="4">Uncharacterized protein</fullName>
    </submittedName>
</protein>
<dbReference type="EMBL" id="CAJOBI010093754">
    <property type="protein sequence ID" value="CAF4554583.1"/>
    <property type="molecule type" value="Genomic_DNA"/>
</dbReference>
<reference evidence="4" key="1">
    <citation type="submission" date="2021-02" db="EMBL/GenBank/DDBJ databases">
        <authorList>
            <person name="Nowell W R."/>
        </authorList>
    </citation>
    <scope>NUCLEOTIDE SEQUENCE</scope>
</reference>
<dbReference type="PANTHER" id="PTHR24104">
    <property type="entry name" value="E3 UBIQUITIN-PROTEIN LIGASE NHLRC1-RELATED"/>
    <property type="match status" value="1"/>
</dbReference>
<dbReference type="Pfam" id="PF01436">
    <property type="entry name" value="NHL"/>
    <property type="match status" value="2"/>
</dbReference>
<sequence length="354" mass="38591">MYCVGQLSISPSAQCGGIYITDNDTVYIANSVNNRIVIVSPNSTTASAIIGSDPGNSLTQLNYPVDLFVTSGGIYVLDPYNYRVVEWNKNETNSTSVAETTGVSGGTMDFNKFGISYQIFFDVFAGTSTAGDGPCVLYCPYGIFVDNALTLYIADKYNHRIQRWKFNACWGDTVADRVTQIGISLYLLNYPTAVVLGMNHYMHICDKNNNRILRWAPDACAGDCIAGCSMTTEASINQLNSPFTIVFDSQGSLYVSDTGNNRVQKFLVYDNQLSTTTTTTTSTSRTTSSATSITTSTSRPALQPAVPQYRVLQSSIPWYQAQQPPEPVPQHPAPQQPALQAPVSQALATRHQVL</sequence>
<evidence type="ECO:0000256" key="2">
    <source>
        <dbReference type="PROSITE-ProRule" id="PRU00504"/>
    </source>
</evidence>
<name>A0A816UQD6_9BILA</name>
<feature type="compositionally biased region" description="Pro residues" evidence="3">
    <location>
        <begin position="324"/>
        <end position="335"/>
    </location>
</feature>
<dbReference type="GO" id="GO:0008270">
    <property type="term" value="F:zinc ion binding"/>
    <property type="evidence" value="ECO:0007669"/>
    <property type="project" value="UniProtKB-KW"/>
</dbReference>
<accession>A0A816UQD6</accession>
<dbReference type="InterPro" id="IPR001258">
    <property type="entry name" value="NHL_repeat"/>
</dbReference>
<gene>
    <name evidence="4" type="ORF">MBJ925_LOCUS24173</name>
    <name evidence="5" type="ORF">SMN809_LOCUS37177</name>
</gene>
<dbReference type="Gene3D" id="2.120.10.30">
    <property type="entry name" value="TolB, C-terminal domain"/>
    <property type="match status" value="2"/>
</dbReference>
<dbReference type="PANTHER" id="PTHR24104:SF25">
    <property type="entry name" value="PROTEIN LIN-41"/>
    <property type="match status" value="1"/>
</dbReference>
<dbReference type="EMBL" id="CAJNRE010012503">
    <property type="protein sequence ID" value="CAF2111108.1"/>
    <property type="molecule type" value="Genomic_DNA"/>
</dbReference>
<dbReference type="SUPFAM" id="SSF101898">
    <property type="entry name" value="NHL repeat"/>
    <property type="match status" value="1"/>
</dbReference>